<keyword evidence="2" id="KW-1185">Reference proteome</keyword>
<proteinExistence type="predicted"/>
<evidence type="ECO:0000313" key="1">
    <source>
        <dbReference type="EMBL" id="TEB27073.1"/>
    </source>
</evidence>
<protein>
    <submittedName>
        <fullName evidence="1">Uncharacterized protein</fullName>
    </submittedName>
</protein>
<reference evidence="1 2" key="1">
    <citation type="journal article" date="2019" name="Nat. Ecol. Evol.">
        <title>Megaphylogeny resolves global patterns of mushroom evolution.</title>
        <authorList>
            <person name="Varga T."/>
            <person name="Krizsan K."/>
            <person name="Foldi C."/>
            <person name="Dima B."/>
            <person name="Sanchez-Garcia M."/>
            <person name="Sanchez-Ramirez S."/>
            <person name="Szollosi G.J."/>
            <person name="Szarkandi J.G."/>
            <person name="Papp V."/>
            <person name="Albert L."/>
            <person name="Andreopoulos W."/>
            <person name="Angelini C."/>
            <person name="Antonin V."/>
            <person name="Barry K.W."/>
            <person name="Bougher N.L."/>
            <person name="Buchanan P."/>
            <person name="Buyck B."/>
            <person name="Bense V."/>
            <person name="Catcheside P."/>
            <person name="Chovatia M."/>
            <person name="Cooper J."/>
            <person name="Damon W."/>
            <person name="Desjardin D."/>
            <person name="Finy P."/>
            <person name="Geml J."/>
            <person name="Haridas S."/>
            <person name="Hughes K."/>
            <person name="Justo A."/>
            <person name="Karasinski D."/>
            <person name="Kautmanova I."/>
            <person name="Kiss B."/>
            <person name="Kocsube S."/>
            <person name="Kotiranta H."/>
            <person name="LaButti K.M."/>
            <person name="Lechner B.E."/>
            <person name="Liimatainen K."/>
            <person name="Lipzen A."/>
            <person name="Lukacs Z."/>
            <person name="Mihaltcheva S."/>
            <person name="Morgado L.N."/>
            <person name="Niskanen T."/>
            <person name="Noordeloos M.E."/>
            <person name="Ohm R.A."/>
            <person name="Ortiz-Santana B."/>
            <person name="Ovrebo C."/>
            <person name="Racz N."/>
            <person name="Riley R."/>
            <person name="Savchenko A."/>
            <person name="Shiryaev A."/>
            <person name="Soop K."/>
            <person name="Spirin V."/>
            <person name="Szebenyi C."/>
            <person name="Tomsovsky M."/>
            <person name="Tulloss R.E."/>
            <person name="Uehling J."/>
            <person name="Grigoriev I.V."/>
            <person name="Vagvolgyi C."/>
            <person name="Papp T."/>
            <person name="Martin F.M."/>
            <person name="Miettinen O."/>
            <person name="Hibbett D.S."/>
            <person name="Nagy L.G."/>
        </authorList>
    </citation>
    <scope>NUCLEOTIDE SEQUENCE [LARGE SCALE GENOMIC DNA]</scope>
    <source>
        <strain evidence="1 2">FP101781</strain>
    </source>
</reference>
<organism evidence="1 2">
    <name type="scientific">Coprinellus micaceus</name>
    <name type="common">Glistening ink-cap mushroom</name>
    <name type="synonym">Coprinus micaceus</name>
    <dbReference type="NCBI Taxonomy" id="71717"/>
    <lineage>
        <taxon>Eukaryota</taxon>
        <taxon>Fungi</taxon>
        <taxon>Dikarya</taxon>
        <taxon>Basidiomycota</taxon>
        <taxon>Agaricomycotina</taxon>
        <taxon>Agaricomycetes</taxon>
        <taxon>Agaricomycetidae</taxon>
        <taxon>Agaricales</taxon>
        <taxon>Agaricineae</taxon>
        <taxon>Psathyrellaceae</taxon>
        <taxon>Coprinellus</taxon>
    </lineage>
</organism>
<dbReference type="Proteomes" id="UP000298030">
    <property type="component" value="Unassembled WGS sequence"/>
</dbReference>
<gene>
    <name evidence="1" type="ORF">FA13DRAFT_975185</name>
</gene>
<name>A0A4Y7SYY1_COPMI</name>
<dbReference type="EMBL" id="QPFP01000043">
    <property type="protein sequence ID" value="TEB27073.1"/>
    <property type="molecule type" value="Genomic_DNA"/>
</dbReference>
<comment type="caution">
    <text evidence="1">The sequence shown here is derived from an EMBL/GenBank/DDBJ whole genome shotgun (WGS) entry which is preliminary data.</text>
</comment>
<evidence type="ECO:0000313" key="2">
    <source>
        <dbReference type="Proteomes" id="UP000298030"/>
    </source>
</evidence>
<accession>A0A4Y7SYY1</accession>
<dbReference type="AlphaFoldDB" id="A0A4Y7SYY1"/>
<sequence>MMFSGKYISVIRYRVLSFSAITLTSSIVPILSRRVASIQLRLCATSICLTGNGGALAQTVIWRVRYQGEAWSLAEPSLARITCFKIRYLLNCGGLLIIIK</sequence>